<dbReference type="Pfam" id="PF02541">
    <property type="entry name" value="Ppx-GppA"/>
    <property type="match status" value="1"/>
</dbReference>
<dbReference type="Gene3D" id="3.30.420.40">
    <property type="match status" value="1"/>
</dbReference>
<dbReference type="EC" id="3.6.1.11" evidence="2"/>
<name>A0A644Z3S0_9ZZZZ</name>
<dbReference type="InterPro" id="IPR003695">
    <property type="entry name" value="Ppx_GppA_N"/>
</dbReference>
<keyword evidence="2" id="KW-0378">Hydrolase</keyword>
<reference evidence="2" key="1">
    <citation type="submission" date="2019-08" db="EMBL/GenBank/DDBJ databases">
        <authorList>
            <person name="Kucharzyk K."/>
            <person name="Murdoch R.W."/>
            <person name="Higgins S."/>
            <person name="Loffler F."/>
        </authorList>
    </citation>
    <scope>NUCLEOTIDE SEQUENCE</scope>
</reference>
<dbReference type="InterPro" id="IPR043129">
    <property type="entry name" value="ATPase_NBD"/>
</dbReference>
<dbReference type="PANTHER" id="PTHR30005:SF0">
    <property type="entry name" value="RETROGRADE REGULATION PROTEIN 2"/>
    <property type="match status" value="1"/>
</dbReference>
<organism evidence="2">
    <name type="scientific">bioreactor metagenome</name>
    <dbReference type="NCBI Taxonomy" id="1076179"/>
    <lineage>
        <taxon>unclassified sequences</taxon>
        <taxon>metagenomes</taxon>
        <taxon>ecological metagenomes</taxon>
    </lineage>
</organism>
<sequence length="305" mass="33839">MKIAVFDLGTNVFNLLIAQVSKSKCDIKKVAKVGSHIGQGGFKRGELTPEAISSSLEAIAILLKEVHAEGGADHIKAFATSAVRDSSNGPLMAKMIEERFGFDVEVISGDREAELVYKGIRESILLYNEKVLMIDIGGGSNELIIADRERIYWKESFPLGVIRIKELLSPSDPVSVKDVEQYTAYLDKVLAPFYEQVTHYCPKLMIGSSGSFDTLRELIDPEDDFSIPAKELPLEKFYALHGKLLASTKEERFAMAGMSPLRAEYMVLGSIFVDHIIRKAGITELYQSSYSLKEGYMAELAEEIK</sequence>
<dbReference type="PANTHER" id="PTHR30005">
    <property type="entry name" value="EXOPOLYPHOSPHATASE"/>
    <property type="match status" value="1"/>
</dbReference>
<dbReference type="SUPFAM" id="SSF53067">
    <property type="entry name" value="Actin-like ATPase domain"/>
    <property type="match status" value="2"/>
</dbReference>
<feature type="domain" description="Ppx/GppA phosphatase N-terminal" evidence="1">
    <location>
        <begin position="30"/>
        <end position="300"/>
    </location>
</feature>
<dbReference type="EMBL" id="VSSQ01007034">
    <property type="protein sequence ID" value="MPM34641.1"/>
    <property type="molecule type" value="Genomic_DNA"/>
</dbReference>
<proteinExistence type="predicted"/>
<dbReference type="Gene3D" id="3.30.420.150">
    <property type="entry name" value="Exopolyphosphatase. Domain 2"/>
    <property type="match status" value="1"/>
</dbReference>
<dbReference type="AlphaFoldDB" id="A0A644Z3S0"/>
<comment type="caution">
    <text evidence="2">The sequence shown here is derived from an EMBL/GenBank/DDBJ whole genome shotgun (WGS) entry which is preliminary data.</text>
</comment>
<dbReference type="GO" id="GO:0004309">
    <property type="term" value="F:exopolyphosphatase activity"/>
    <property type="evidence" value="ECO:0007669"/>
    <property type="project" value="UniProtKB-EC"/>
</dbReference>
<accession>A0A644Z3S0</accession>
<dbReference type="InterPro" id="IPR050273">
    <property type="entry name" value="GppA/Ppx_hydrolase"/>
</dbReference>
<evidence type="ECO:0000313" key="2">
    <source>
        <dbReference type="EMBL" id="MPM34641.1"/>
    </source>
</evidence>
<gene>
    <name evidence="2" type="primary">ppx2_3</name>
    <name evidence="2" type="ORF">SDC9_81228</name>
</gene>
<protein>
    <submittedName>
        <fullName evidence="2">Exopolyphosphatase 2</fullName>
        <ecNumber evidence="2">3.6.1.11</ecNumber>
    </submittedName>
</protein>
<evidence type="ECO:0000259" key="1">
    <source>
        <dbReference type="Pfam" id="PF02541"/>
    </source>
</evidence>